<dbReference type="AlphaFoldDB" id="A0A5C5YVI6"/>
<dbReference type="RefSeq" id="WP_146394260.1">
    <property type="nucleotide sequence ID" value="NZ_SJPJ01000001.1"/>
</dbReference>
<dbReference type="InterPro" id="IPR004481">
    <property type="entry name" value="K/Na/Ca-exchanger"/>
</dbReference>
<evidence type="ECO:0000259" key="6">
    <source>
        <dbReference type="Pfam" id="PF01699"/>
    </source>
</evidence>
<evidence type="ECO:0000256" key="2">
    <source>
        <dbReference type="ARBA" id="ARBA00022692"/>
    </source>
</evidence>
<feature type="transmembrane region" description="Helical" evidence="5">
    <location>
        <begin position="350"/>
        <end position="367"/>
    </location>
</feature>
<dbReference type="GO" id="GO:0008273">
    <property type="term" value="F:calcium, potassium:sodium antiporter activity"/>
    <property type="evidence" value="ECO:0007669"/>
    <property type="project" value="TreeGrafter"/>
</dbReference>
<keyword evidence="8" id="KW-1185">Reference proteome</keyword>
<evidence type="ECO:0000256" key="3">
    <source>
        <dbReference type="ARBA" id="ARBA00022989"/>
    </source>
</evidence>
<evidence type="ECO:0000256" key="1">
    <source>
        <dbReference type="ARBA" id="ARBA00004141"/>
    </source>
</evidence>
<evidence type="ECO:0000256" key="5">
    <source>
        <dbReference type="SAM" id="Phobius"/>
    </source>
</evidence>
<accession>A0A5C5YVI6</accession>
<feature type="transmembrane region" description="Helical" evidence="5">
    <location>
        <begin position="316"/>
        <end position="338"/>
    </location>
</feature>
<reference evidence="7 8" key="1">
    <citation type="submission" date="2019-02" db="EMBL/GenBank/DDBJ databases">
        <title>Deep-cultivation of Planctomycetes and their phenomic and genomic characterization uncovers novel biology.</title>
        <authorList>
            <person name="Wiegand S."/>
            <person name="Jogler M."/>
            <person name="Boedeker C."/>
            <person name="Pinto D."/>
            <person name="Vollmers J."/>
            <person name="Rivas-Marin E."/>
            <person name="Kohn T."/>
            <person name="Peeters S.H."/>
            <person name="Heuer A."/>
            <person name="Rast P."/>
            <person name="Oberbeckmann S."/>
            <person name="Bunk B."/>
            <person name="Jeske O."/>
            <person name="Meyerdierks A."/>
            <person name="Storesund J.E."/>
            <person name="Kallscheuer N."/>
            <person name="Luecker S."/>
            <person name="Lage O.M."/>
            <person name="Pohl T."/>
            <person name="Merkel B.J."/>
            <person name="Hornburger P."/>
            <person name="Mueller R.-W."/>
            <person name="Bruemmer F."/>
            <person name="Labrenz M."/>
            <person name="Spormann A.M."/>
            <person name="Op Den Camp H."/>
            <person name="Overmann J."/>
            <person name="Amann R."/>
            <person name="Jetten M.S.M."/>
            <person name="Mascher T."/>
            <person name="Medema M.H."/>
            <person name="Devos D.P."/>
            <person name="Kaster A.-K."/>
            <person name="Ovreas L."/>
            <person name="Rohde M."/>
            <person name="Galperin M.Y."/>
            <person name="Jogler C."/>
        </authorList>
    </citation>
    <scope>NUCLEOTIDE SEQUENCE [LARGE SCALE GENOMIC DNA]</scope>
    <source>
        <strain evidence="7 8">CA13</strain>
    </source>
</reference>
<dbReference type="InterPro" id="IPR044880">
    <property type="entry name" value="NCX_ion-bd_dom_sf"/>
</dbReference>
<dbReference type="Gene3D" id="1.20.1420.30">
    <property type="entry name" value="NCX, central ion-binding region"/>
    <property type="match status" value="1"/>
</dbReference>
<feature type="transmembrane region" description="Helical" evidence="5">
    <location>
        <begin position="230"/>
        <end position="253"/>
    </location>
</feature>
<evidence type="ECO:0000256" key="4">
    <source>
        <dbReference type="ARBA" id="ARBA00023136"/>
    </source>
</evidence>
<evidence type="ECO:0000313" key="8">
    <source>
        <dbReference type="Proteomes" id="UP000315010"/>
    </source>
</evidence>
<keyword evidence="2 5" id="KW-0812">Transmembrane</keyword>
<dbReference type="InterPro" id="IPR004837">
    <property type="entry name" value="NaCa_Exmemb"/>
</dbReference>
<comment type="subcellular location">
    <subcellularLocation>
        <location evidence="1">Membrane</location>
        <topology evidence="1">Multi-pass membrane protein</topology>
    </subcellularLocation>
</comment>
<comment type="caution">
    <text evidence="7">The sequence shown here is derived from an EMBL/GenBank/DDBJ whole genome shotgun (WGS) entry which is preliminary data.</text>
</comment>
<feature type="domain" description="Sodium/calcium exchanger membrane region" evidence="6">
    <location>
        <begin position="263"/>
        <end position="403"/>
    </location>
</feature>
<proteinExistence type="predicted"/>
<feature type="transmembrane region" description="Helical" evidence="5">
    <location>
        <begin position="81"/>
        <end position="103"/>
    </location>
</feature>
<feature type="transmembrane region" description="Helical" evidence="5">
    <location>
        <begin position="140"/>
        <end position="159"/>
    </location>
</feature>
<gene>
    <name evidence="7" type="ORF">CA13_04310</name>
</gene>
<dbReference type="Pfam" id="PF01699">
    <property type="entry name" value="Na_Ca_ex"/>
    <property type="match status" value="2"/>
</dbReference>
<dbReference type="Proteomes" id="UP000315010">
    <property type="component" value="Unassembled WGS sequence"/>
</dbReference>
<keyword evidence="3 5" id="KW-1133">Transmembrane helix</keyword>
<organism evidence="7 8">
    <name type="scientific">Novipirellula herctigrandis</name>
    <dbReference type="NCBI Taxonomy" id="2527986"/>
    <lineage>
        <taxon>Bacteria</taxon>
        <taxon>Pseudomonadati</taxon>
        <taxon>Planctomycetota</taxon>
        <taxon>Planctomycetia</taxon>
        <taxon>Pirellulales</taxon>
        <taxon>Pirellulaceae</taxon>
        <taxon>Novipirellula</taxon>
    </lineage>
</organism>
<evidence type="ECO:0000313" key="7">
    <source>
        <dbReference type="EMBL" id="TWT79034.1"/>
    </source>
</evidence>
<dbReference type="GO" id="GO:0006874">
    <property type="term" value="P:intracellular calcium ion homeostasis"/>
    <property type="evidence" value="ECO:0007669"/>
    <property type="project" value="TreeGrafter"/>
</dbReference>
<keyword evidence="4 5" id="KW-0472">Membrane</keyword>
<dbReference type="EMBL" id="SJPJ01000001">
    <property type="protein sequence ID" value="TWT79034.1"/>
    <property type="molecule type" value="Genomic_DNA"/>
</dbReference>
<feature type="transmembrane region" description="Helical" evidence="5">
    <location>
        <begin position="273"/>
        <end position="295"/>
    </location>
</feature>
<name>A0A5C5YVI6_9BACT</name>
<feature type="transmembrane region" description="Helical" evidence="5">
    <location>
        <begin position="388"/>
        <end position="406"/>
    </location>
</feature>
<dbReference type="GO" id="GO:0005886">
    <property type="term" value="C:plasma membrane"/>
    <property type="evidence" value="ECO:0007669"/>
    <property type="project" value="TreeGrafter"/>
</dbReference>
<protein>
    <submittedName>
        <fullName evidence="7">Putative calcium/sodium:proton antiporter</fullName>
    </submittedName>
</protein>
<sequence length="430" mass="47331">MGIVVPLALIIFTCLLIRRACDGFEVASEYIGRNLSEGVRGGSINAISSSMPELLTTLIALFVLSDRDGFSVGIGTTAGSALFNTMIIPAVCILTVVGTVVCSSHVSCVRVSTKVLLRDGISLIFCECVLILLINGKQLHWWQGLVLMTLYLCYFAYMLTSMKSQSERVAIARQQNRKTEEVAKRSRWALMASRLVYWISLGPIIDLERWFVREHHLEQIENGKWNGWPLLVTSTTVMGIACWFLVIACEWLGTGNVEHPSYSLFGYELHGVGMPPMFVAVIFASMATSVPDMVMSLRDARDGDYDDAVANALSSNLFDICIALGFPLFLFTLIHGPIDMSEEVVNQSGELRLILLGLTIVALSIYYTGKRHVTATGAKVVEMRRGKAVALLTIYSLFVCYIIGVSQNSPVVQIISTFLRGILDTLPHLG</sequence>
<dbReference type="PANTHER" id="PTHR10846:SF8">
    <property type="entry name" value="INNER MEMBRANE PROTEIN YRBG"/>
    <property type="match status" value="1"/>
</dbReference>
<feature type="transmembrane region" description="Helical" evidence="5">
    <location>
        <begin position="115"/>
        <end position="134"/>
    </location>
</feature>
<dbReference type="PANTHER" id="PTHR10846">
    <property type="entry name" value="SODIUM/POTASSIUM/CALCIUM EXCHANGER"/>
    <property type="match status" value="1"/>
</dbReference>
<dbReference type="OrthoDB" id="6146067at2"/>
<feature type="domain" description="Sodium/calcium exchanger membrane region" evidence="6">
    <location>
        <begin position="7"/>
        <end position="159"/>
    </location>
</feature>
<dbReference type="GO" id="GO:0005262">
    <property type="term" value="F:calcium channel activity"/>
    <property type="evidence" value="ECO:0007669"/>
    <property type="project" value="TreeGrafter"/>
</dbReference>